<evidence type="ECO:0000313" key="1">
    <source>
        <dbReference type="EMBL" id="KDQ32357.1"/>
    </source>
</evidence>
<dbReference type="AlphaFoldDB" id="A0A067P7H7"/>
<dbReference type="InParanoid" id="A0A067P7H7"/>
<reference evidence="2" key="1">
    <citation type="journal article" date="2014" name="Proc. Natl. Acad. Sci. U.S.A.">
        <title>Extensive sampling of basidiomycete genomes demonstrates inadequacy of the white-rot/brown-rot paradigm for wood decay fungi.</title>
        <authorList>
            <person name="Riley R."/>
            <person name="Salamov A.A."/>
            <person name="Brown D.W."/>
            <person name="Nagy L.G."/>
            <person name="Floudas D."/>
            <person name="Held B.W."/>
            <person name="Levasseur A."/>
            <person name="Lombard V."/>
            <person name="Morin E."/>
            <person name="Otillar R."/>
            <person name="Lindquist E.A."/>
            <person name="Sun H."/>
            <person name="LaButti K.M."/>
            <person name="Schmutz J."/>
            <person name="Jabbour D."/>
            <person name="Luo H."/>
            <person name="Baker S.E."/>
            <person name="Pisabarro A.G."/>
            <person name="Walton J.D."/>
            <person name="Blanchette R.A."/>
            <person name="Henrissat B."/>
            <person name="Martin F."/>
            <person name="Cullen D."/>
            <person name="Hibbett D.S."/>
            <person name="Grigoriev I.V."/>
        </authorList>
    </citation>
    <scope>NUCLEOTIDE SEQUENCE [LARGE SCALE GENOMIC DNA]</scope>
    <source>
        <strain evidence="2">PC15</strain>
    </source>
</reference>
<dbReference type="VEuPathDB" id="FungiDB:PLEOSDRAFT_1069968"/>
<dbReference type="HOGENOM" id="CLU_2705869_0_0_1"/>
<protein>
    <submittedName>
        <fullName evidence="1">Uncharacterized protein</fullName>
    </submittedName>
</protein>
<evidence type="ECO:0000313" key="2">
    <source>
        <dbReference type="Proteomes" id="UP000027073"/>
    </source>
</evidence>
<dbReference type="EMBL" id="KL198005">
    <property type="protein sequence ID" value="KDQ32357.1"/>
    <property type="molecule type" value="Genomic_DNA"/>
</dbReference>
<dbReference type="Proteomes" id="UP000027073">
    <property type="component" value="Unassembled WGS sequence"/>
</dbReference>
<sequence>MACGVDAAGLPCDQLPRAILLAHAEGNSSYEKETWPCEANERQRGGVDIISPAVIPATDGSQECVTHYGVDAA</sequence>
<gene>
    <name evidence="1" type="ORF">PLEOSDRAFT_1069968</name>
</gene>
<organism evidence="1 2">
    <name type="scientific">Pleurotus ostreatus (strain PC15)</name>
    <name type="common">Oyster mushroom</name>
    <dbReference type="NCBI Taxonomy" id="1137138"/>
    <lineage>
        <taxon>Eukaryota</taxon>
        <taxon>Fungi</taxon>
        <taxon>Dikarya</taxon>
        <taxon>Basidiomycota</taxon>
        <taxon>Agaricomycotina</taxon>
        <taxon>Agaricomycetes</taxon>
        <taxon>Agaricomycetidae</taxon>
        <taxon>Agaricales</taxon>
        <taxon>Pleurotineae</taxon>
        <taxon>Pleurotaceae</taxon>
        <taxon>Pleurotus</taxon>
    </lineage>
</organism>
<accession>A0A067P7H7</accession>
<name>A0A067P7H7_PLEO1</name>
<proteinExistence type="predicted"/>